<gene>
    <name evidence="3" type="ORF">EJ02DRAFT_434007</name>
</gene>
<dbReference type="Proteomes" id="UP000800038">
    <property type="component" value="Unassembled WGS sequence"/>
</dbReference>
<feature type="region of interest" description="Disordered" evidence="1">
    <location>
        <begin position="1"/>
        <end position="124"/>
    </location>
</feature>
<feature type="compositionally biased region" description="Basic and acidic residues" evidence="1">
    <location>
        <begin position="61"/>
        <end position="70"/>
    </location>
</feature>
<reference evidence="3" key="1">
    <citation type="journal article" date="2020" name="Stud. Mycol.">
        <title>101 Dothideomycetes genomes: a test case for predicting lifestyles and emergence of pathogens.</title>
        <authorList>
            <person name="Haridas S."/>
            <person name="Albert R."/>
            <person name="Binder M."/>
            <person name="Bloem J."/>
            <person name="Labutti K."/>
            <person name="Salamov A."/>
            <person name="Andreopoulos B."/>
            <person name="Baker S."/>
            <person name="Barry K."/>
            <person name="Bills G."/>
            <person name="Bluhm B."/>
            <person name="Cannon C."/>
            <person name="Castanera R."/>
            <person name="Culley D."/>
            <person name="Daum C."/>
            <person name="Ezra D."/>
            <person name="Gonzalez J."/>
            <person name="Henrissat B."/>
            <person name="Kuo A."/>
            <person name="Liang C."/>
            <person name="Lipzen A."/>
            <person name="Lutzoni F."/>
            <person name="Magnuson J."/>
            <person name="Mondo S."/>
            <person name="Nolan M."/>
            <person name="Ohm R."/>
            <person name="Pangilinan J."/>
            <person name="Park H.-J."/>
            <person name="Ramirez L."/>
            <person name="Alfaro M."/>
            <person name="Sun H."/>
            <person name="Tritt A."/>
            <person name="Yoshinaga Y."/>
            <person name="Zwiers L.-H."/>
            <person name="Turgeon B."/>
            <person name="Goodwin S."/>
            <person name="Spatafora J."/>
            <person name="Crous P."/>
            <person name="Grigoriev I."/>
        </authorList>
    </citation>
    <scope>NUCLEOTIDE SEQUENCE</scope>
    <source>
        <strain evidence="3">CBS 161.51</strain>
    </source>
</reference>
<keyword evidence="2" id="KW-1133">Transmembrane helix</keyword>
<keyword evidence="2" id="KW-0472">Membrane</keyword>
<accession>A0A6A5SZS3</accession>
<dbReference type="AlphaFoldDB" id="A0A6A5SZS3"/>
<feature type="transmembrane region" description="Helical" evidence="2">
    <location>
        <begin position="131"/>
        <end position="161"/>
    </location>
</feature>
<feature type="compositionally biased region" description="Basic and acidic residues" evidence="1">
    <location>
        <begin position="34"/>
        <end position="48"/>
    </location>
</feature>
<keyword evidence="2" id="KW-0812">Transmembrane</keyword>
<protein>
    <submittedName>
        <fullName evidence="3">Uncharacterized protein</fullName>
    </submittedName>
</protein>
<proteinExistence type="predicted"/>
<organism evidence="3 4">
    <name type="scientific">Clathrospora elynae</name>
    <dbReference type="NCBI Taxonomy" id="706981"/>
    <lineage>
        <taxon>Eukaryota</taxon>
        <taxon>Fungi</taxon>
        <taxon>Dikarya</taxon>
        <taxon>Ascomycota</taxon>
        <taxon>Pezizomycotina</taxon>
        <taxon>Dothideomycetes</taxon>
        <taxon>Pleosporomycetidae</taxon>
        <taxon>Pleosporales</taxon>
        <taxon>Diademaceae</taxon>
        <taxon>Clathrospora</taxon>
    </lineage>
</organism>
<evidence type="ECO:0000313" key="3">
    <source>
        <dbReference type="EMBL" id="KAF1942427.1"/>
    </source>
</evidence>
<evidence type="ECO:0000256" key="2">
    <source>
        <dbReference type="SAM" id="Phobius"/>
    </source>
</evidence>
<evidence type="ECO:0000256" key="1">
    <source>
        <dbReference type="SAM" id="MobiDB-lite"/>
    </source>
</evidence>
<keyword evidence="4" id="KW-1185">Reference proteome</keyword>
<evidence type="ECO:0000313" key="4">
    <source>
        <dbReference type="Proteomes" id="UP000800038"/>
    </source>
</evidence>
<name>A0A6A5SZS3_9PLEO</name>
<dbReference type="OrthoDB" id="3797881at2759"/>
<feature type="compositionally biased region" description="Low complexity" evidence="1">
    <location>
        <begin position="1"/>
        <end position="13"/>
    </location>
</feature>
<dbReference type="EMBL" id="ML976035">
    <property type="protein sequence ID" value="KAF1942427.1"/>
    <property type="molecule type" value="Genomic_DNA"/>
</dbReference>
<sequence length="188" mass="20601">MPHLPSLTLSAPSPSTPRKPWDPPFLGHYSTTTTEKDPRKGKDMETKANWHILPATPPRKTGREMEEKGLARRLFAPDVDGDGHGEYEDEDEDEATPSAIHESTPLASAPRSISTSSPAKNKKGRSGAMSIVWLLVAILAVMLFILAFAILVAHCLAWFLVYKTEARLGEARRGIMHGGEMRLCLCAA</sequence>